<dbReference type="InterPro" id="IPR013324">
    <property type="entry name" value="RNA_pol_sigma_r3/r4-like"/>
</dbReference>
<keyword evidence="5" id="KW-0804">Transcription</keyword>
<organism evidence="7 8">
    <name type="scientific">Maioricimonas rarisocia</name>
    <dbReference type="NCBI Taxonomy" id="2528026"/>
    <lineage>
        <taxon>Bacteria</taxon>
        <taxon>Pseudomonadati</taxon>
        <taxon>Planctomycetota</taxon>
        <taxon>Planctomycetia</taxon>
        <taxon>Planctomycetales</taxon>
        <taxon>Planctomycetaceae</taxon>
        <taxon>Maioricimonas</taxon>
    </lineage>
</organism>
<evidence type="ECO:0000256" key="5">
    <source>
        <dbReference type="ARBA" id="ARBA00023163"/>
    </source>
</evidence>
<dbReference type="InterPro" id="IPR013249">
    <property type="entry name" value="RNA_pol_sigma70_r4_t2"/>
</dbReference>
<keyword evidence="2" id="KW-0805">Transcription regulation</keyword>
<dbReference type="EMBL" id="CP036275">
    <property type="protein sequence ID" value="QDU37166.1"/>
    <property type="molecule type" value="Genomic_DNA"/>
</dbReference>
<dbReference type="InterPro" id="IPR036388">
    <property type="entry name" value="WH-like_DNA-bd_sf"/>
</dbReference>
<evidence type="ECO:0000313" key="7">
    <source>
        <dbReference type="EMBL" id="QDU37166.1"/>
    </source>
</evidence>
<evidence type="ECO:0000313" key="8">
    <source>
        <dbReference type="Proteomes" id="UP000320496"/>
    </source>
</evidence>
<dbReference type="InterPro" id="IPR039425">
    <property type="entry name" value="RNA_pol_sigma-70-like"/>
</dbReference>
<dbReference type="Gene3D" id="1.10.1740.10">
    <property type="match status" value="1"/>
</dbReference>
<dbReference type="Pfam" id="PF08281">
    <property type="entry name" value="Sigma70_r4_2"/>
    <property type="match status" value="1"/>
</dbReference>
<dbReference type="PANTHER" id="PTHR43133:SF8">
    <property type="entry name" value="RNA POLYMERASE SIGMA FACTOR HI_1459-RELATED"/>
    <property type="match status" value="1"/>
</dbReference>
<dbReference type="RefSeq" id="WP_197444177.1">
    <property type="nucleotide sequence ID" value="NZ_CP036275.1"/>
</dbReference>
<dbReference type="PANTHER" id="PTHR43133">
    <property type="entry name" value="RNA POLYMERASE ECF-TYPE SIGMA FACTO"/>
    <property type="match status" value="1"/>
</dbReference>
<accession>A0A517Z3Y6</accession>
<name>A0A517Z3Y6_9PLAN</name>
<keyword evidence="3" id="KW-0731">Sigma factor</keyword>
<dbReference type="GO" id="GO:0006352">
    <property type="term" value="P:DNA-templated transcription initiation"/>
    <property type="evidence" value="ECO:0007669"/>
    <property type="project" value="InterPro"/>
</dbReference>
<reference evidence="7 8" key="1">
    <citation type="submission" date="2019-02" db="EMBL/GenBank/DDBJ databases">
        <title>Deep-cultivation of Planctomycetes and their phenomic and genomic characterization uncovers novel biology.</title>
        <authorList>
            <person name="Wiegand S."/>
            <person name="Jogler M."/>
            <person name="Boedeker C."/>
            <person name="Pinto D."/>
            <person name="Vollmers J."/>
            <person name="Rivas-Marin E."/>
            <person name="Kohn T."/>
            <person name="Peeters S.H."/>
            <person name="Heuer A."/>
            <person name="Rast P."/>
            <person name="Oberbeckmann S."/>
            <person name="Bunk B."/>
            <person name="Jeske O."/>
            <person name="Meyerdierks A."/>
            <person name="Storesund J.E."/>
            <person name="Kallscheuer N."/>
            <person name="Luecker S."/>
            <person name="Lage O.M."/>
            <person name="Pohl T."/>
            <person name="Merkel B.J."/>
            <person name="Hornburger P."/>
            <person name="Mueller R.-W."/>
            <person name="Bruemmer F."/>
            <person name="Labrenz M."/>
            <person name="Spormann A.M."/>
            <person name="Op den Camp H."/>
            <person name="Overmann J."/>
            <person name="Amann R."/>
            <person name="Jetten M.S.M."/>
            <person name="Mascher T."/>
            <person name="Medema M.H."/>
            <person name="Devos D.P."/>
            <person name="Kaster A.-K."/>
            <person name="Ovreas L."/>
            <person name="Rohde M."/>
            <person name="Galperin M.Y."/>
            <person name="Jogler C."/>
        </authorList>
    </citation>
    <scope>NUCLEOTIDE SEQUENCE [LARGE SCALE GENOMIC DNA]</scope>
    <source>
        <strain evidence="7 8">Mal4</strain>
    </source>
</reference>
<protein>
    <submittedName>
        <fullName evidence="7">RNA polymerase sigma factor CnrH</fullName>
    </submittedName>
</protein>
<dbReference type="GO" id="GO:0016987">
    <property type="term" value="F:sigma factor activity"/>
    <property type="evidence" value="ECO:0007669"/>
    <property type="project" value="UniProtKB-KW"/>
</dbReference>
<evidence type="ECO:0000256" key="1">
    <source>
        <dbReference type="ARBA" id="ARBA00010641"/>
    </source>
</evidence>
<gene>
    <name evidence="7" type="primary">cnrH_1</name>
    <name evidence="7" type="ORF">Mal4_14750</name>
</gene>
<keyword evidence="8" id="KW-1185">Reference proteome</keyword>
<evidence type="ECO:0000256" key="2">
    <source>
        <dbReference type="ARBA" id="ARBA00023015"/>
    </source>
</evidence>
<dbReference type="InterPro" id="IPR013325">
    <property type="entry name" value="RNA_pol_sigma_r2"/>
</dbReference>
<dbReference type="Gene3D" id="1.10.10.10">
    <property type="entry name" value="Winged helix-like DNA-binding domain superfamily/Winged helix DNA-binding domain"/>
    <property type="match status" value="1"/>
</dbReference>
<evidence type="ECO:0000259" key="6">
    <source>
        <dbReference type="Pfam" id="PF08281"/>
    </source>
</evidence>
<dbReference type="KEGG" id="mri:Mal4_14750"/>
<feature type="domain" description="RNA polymerase sigma factor 70 region 4 type 2" evidence="6">
    <location>
        <begin position="139"/>
        <end position="191"/>
    </location>
</feature>
<dbReference type="Proteomes" id="UP000320496">
    <property type="component" value="Chromosome"/>
</dbReference>
<comment type="similarity">
    <text evidence="1">Belongs to the sigma-70 factor family. ECF subfamily.</text>
</comment>
<evidence type="ECO:0000256" key="4">
    <source>
        <dbReference type="ARBA" id="ARBA00023125"/>
    </source>
</evidence>
<evidence type="ECO:0000256" key="3">
    <source>
        <dbReference type="ARBA" id="ARBA00023082"/>
    </source>
</evidence>
<sequence length="205" mass="23081">MLSNAYSETGNYPQPGTSAEIRALITQNADFLKETVRLRMDGELRPRVDPSDIVQDAQMEALRRADDYLRNPQLPLRLWLRQIALDRLVMARRRHLGAQRRTLHREWVLPAESSLGLAARLTGRTPSPSDAAGQAETIEIIRQAISRLAAMDREIILLLAMEGLNSTEAAKLLNIRADAARQRYGRALRRLRVHLPSVGLEGMES</sequence>
<proteinExistence type="inferred from homology"/>
<dbReference type="AlphaFoldDB" id="A0A517Z3Y6"/>
<dbReference type="NCBIfam" id="TIGR02937">
    <property type="entry name" value="sigma70-ECF"/>
    <property type="match status" value="1"/>
</dbReference>
<keyword evidence="4" id="KW-0238">DNA-binding</keyword>
<dbReference type="SUPFAM" id="SSF88659">
    <property type="entry name" value="Sigma3 and sigma4 domains of RNA polymerase sigma factors"/>
    <property type="match status" value="1"/>
</dbReference>
<dbReference type="InterPro" id="IPR014284">
    <property type="entry name" value="RNA_pol_sigma-70_dom"/>
</dbReference>
<dbReference type="SUPFAM" id="SSF88946">
    <property type="entry name" value="Sigma2 domain of RNA polymerase sigma factors"/>
    <property type="match status" value="1"/>
</dbReference>
<dbReference type="GO" id="GO:0003677">
    <property type="term" value="F:DNA binding"/>
    <property type="evidence" value="ECO:0007669"/>
    <property type="project" value="UniProtKB-KW"/>
</dbReference>